<evidence type="ECO:0000256" key="8">
    <source>
        <dbReference type="ARBA" id="ARBA00022842"/>
    </source>
</evidence>
<keyword evidence="7 10" id="KW-0067">ATP-binding</keyword>
<protein>
    <recommendedName>
        <fullName evidence="10">tRNA dimethylallyltransferase</fullName>
        <ecNumber evidence="10">2.5.1.75</ecNumber>
    </recommendedName>
    <alternativeName>
        <fullName evidence="10">Dimethylallyl diphosphate:tRNA dimethylallyltransferase</fullName>
        <shortName evidence="10">DMAPP:tRNA dimethylallyltransferase</shortName>
        <shortName evidence="10">DMATase</shortName>
    </alternativeName>
    <alternativeName>
        <fullName evidence="10">Isopentenyl-diphosphate:tRNA isopentenyltransferase</fullName>
        <shortName evidence="10">IPP transferase</shortName>
        <shortName evidence="10">IPPT</shortName>
        <shortName evidence="10">IPTase</shortName>
    </alternativeName>
</protein>
<comment type="similarity">
    <text evidence="3 10 13">Belongs to the IPP transferase family.</text>
</comment>
<evidence type="ECO:0000256" key="11">
    <source>
        <dbReference type="RuleBase" id="RU003783"/>
    </source>
</evidence>
<evidence type="ECO:0000256" key="12">
    <source>
        <dbReference type="RuleBase" id="RU003784"/>
    </source>
</evidence>
<feature type="site" description="Interaction with substrate tRNA" evidence="10">
    <location>
        <position position="126"/>
    </location>
</feature>
<reference evidence="14 15" key="1">
    <citation type="journal article" date="2016" name="Nat. Commun.">
        <title>Thousands of microbial genomes shed light on interconnected biogeochemical processes in an aquifer system.</title>
        <authorList>
            <person name="Anantharaman K."/>
            <person name="Brown C.T."/>
            <person name="Hug L.A."/>
            <person name="Sharon I."/>
            <person name="Castelle C.J."/>
            <person name="Probst A.J."/>
            <person name="Thomas B.C."/>
            <person name="Singh A."/>
            <person name="Wilkins M.J."/>
            <person name="Karaoz U."/>
            <person name="Brodie E.L."/>
            <person name="Williams K.H."/>
            <person name="Hubbard S.S."/>
            <person name="Banfield J.F."/>
        </authorList>
    </citation>
    <scope>NUCLEOTIDE SEQUENCE [LARGE SCALE GENOMIC DNA]</scope>
</reference>
<evidence type="ECO:0000256" key="5">
    <source>
        <dbReference type="ARBA" id="ARBA00022694"/>
    </source>
</evidence>
<feature type="region of interest" description="Interaction with substrate tRNA" evidence="10">
    <location>
        <begin position="37"/>
        <end position="40"/>
    </location>
</feature>
<evidence type="ECO:0000256" key="13">
    <source>
        <dbReference type="RuleBase" id="RU003785"/>
    </source>
</evidence>
<comment type="function">
    <text evidence="2 10 12">Catalyzes the transfer of a dimethylallyl group onto the adenine at position 37 in tRNAs that read codons beginning with uridine, leading to the formation of N6-(dimethylallyl)adenosine (i(6)A).</text>
</comment>
<accession>A0A1F6E6U7</accession>
<evidence type="ECO:0000256" key="9">
    <source>
        <dbReference type="ARBA" id="ARBA00049563"/>
    </source>
</evidence>
<feature type="binding site" evidence="10">
    <location>
        <begin position="12"/>
        <end position="19"/>
    </location>
    <ligand>
        <name>ATP</name>
        <dbReference type="ChEBI" id="CHEBI:30616"/>
    </ligand>
</feature>
<dbReference type="EC" id="2.5.1.75" evidence="10"/>
<dbReference type="GO" id="GO:0005524">
    <property type="term" value="F:ATP binding"/>
    <property type="evidence" value="ECO:0007669"/>
    <property type="project" value="UniProtKB-UniRule"/>
</dbReference>
<evidence type="ECO:0000313" key="14">
    <source>
        <dbReference type="EMBL" id="OGG69351.1"/>
    </source>
</evidence>
<comment type="subunit">
    <text evidence="10">Monomer.</text>
</comment>
<comment type="cofactor">
    <cofactor evidence="1 10">
        <name>Mg(2+)</name>
        <dbReference type="ChEBI" id="CHEBI:18420"/>
    </cofactor>
</comment>
<evidence type="ECO:0000313" key="15">
    <source>
        <dbReference type="Proteomes" id="UP000176914"/>
    </source>
</evidence>
<dbReference type="Gene3D" id="3.40.50.300">
    <property type="entry name" value="P-loop containing nucleotide triphosphate hydrolases"/>
    <property type="match status" value="1"/>
</dbReference>
<dbReference type="PANTHER" id="PTHR11088:SF60">
    <property type="entry name" value="TRNA DIMETHYLALLYLTRANSFERASE"/>
    <property type="match status" value="1"/>
</dbReference>
<proteinExistence type="inferred from homology"/>
<feature type="binding site" evidence="10">
    <location>
        <begin position="14"/>
        <end position="19"/>
    </location>
    <ligand>
        <name>substrate</name>
    </ligand>
</feature>
<dbReference type="InterPro" id="IPR018022">
    <property type="entry name" value="IPT"/>
</dbReference>
<evidence type="ECO:0000256" key="10">
    <source>
        <dbReference type="HAMAP-Rule" id="MF_00185"/>
    </source>
</evidence>
<dbReference type="HAMAP" id="MF_00185">
    <property type="entry name" value="IPP_trans"/>
    <property type="match status" value="1"/>
</dbReference>
<dbReference type="Pfam" id="PF01715">
    <property type="entry name" value="IPPT"/>
    <property type="match status" value="1"/>
</dbReference>
<evidence type="ECO:0000256" key="2">
    <source>
        <dbReference type="ARBA" id="ARBA00003213"/>
    </source>
</evidence>
<organism evidence="14 15">
    <name type="scientific">Candidatus Kaiserbacteria bacterium RIFCSPHIGHO2_02_FULL_55_25</name>
    <dbReference type="NCBI Taxonomy" id="1798498"/>
    <lineage>
        <taxon>Bacteria</taxon>
        <taxon>Candidatus Kaiseribacteriota</taxon>
    </lineage>
</organism>
<dbReference type="NCBIfam" id="TIGR00174">
    <property type="entry name" value="miaA"/>
    <property type="match status" value="1"/>
</dbReference>
<feature type="site" description="Interaction with substrate tRNA" evidence="10">
    <location>
        <position position="103"/>
    </location>
</feature>
<dbReference type="EMBL" id="MFLL01000014">
    <property type="protein sequence ID" value="OGG69351.1"/>
    <property type="molecule type" value="Genomic_DNA"/>
</dbReference>
<keyword evidence="4 10" id="KW-0808">Transferase</keyword>
<evidence type="ECO:0000256" key="4">
    <source>
        <dbReference type="ARBA" id="ARBA00022679"/>
    </source>
</evidence>
<dbReference type="InterPro" id="IPR027417">
    <property type="entry name" value="P-loop_NTPase"/>
</dbReference>
<keyword evidence="6 10" id="KW-0547">Nucleotide-binding</keyword>
<keyword evidence="8 10" id="KW-0460">Magnesium</keyword>
<evidence type="ECO:0000256" key="6">
    <source>
        <dbReference type="ARBA" id="ARBA00022741"/>
    </source>
</evidence>
<name>A0A1F6E6U7_9BACT</name>
<dbReference type="SUPFAM" id="SSF52540">
    <property type="entry name" value="P-loop containing nucleoside triphosphate hydrolases"/>
    <property type="match status" value="1"/>
</dbReference>
<dbReference type="GO" id="GO:0006400">
    <property type="term" value="P:tRNA modification"/>
    <property type="evidence" value="ECO:0007669"/>
    <property type="project" value="TreeGrafter"/>
</dbReference>
<gene>
    <name evidence="10" type="primary">miaA</name>
    <name evidence="14" type="ORF">A3C20_02780</name>
</gene>
<dbReference type="GO" id="GO:0052381">
    <property type="term" value="F:tRNA dimethylallyltransferase activity"/>
    <property type="evidence" value="ECO:0007669"/>
    <property type="project" value="UniProtKB-UniRule"/>
</dbReference>
<evidence type="ECO:0000256" key="3">
    <source>
        <dbReference type="ARBA" id="ARBA00005842"/>
    </source>
</evidence>
<dbReference type="AlphaFoldDB" id="A0A1F6E6U7"/>
<dbReference type="Proteomes" id="UP000176914">
    <property type="component" value="Unassembled WGS sequence"/>
</dbReference>
<keyword evidence="5 10" id="KW-0819">tRNA processing</keyword>
<evidence type="ECO:0000256" key="7">
    <source>
        <dbReference type="ARBA" id="ARBA00022840"/>
    </source>
</evidence>
<comment type="caution">
    <text evidence="14">The sequence shown here is derived from an EMBL/GenBank/DDBJ whole genome shotgun (WGS) entry which is preliminary data.</text>
</comment>
<comment type="caution">
    <text evidence="10">Lacks conserved residue(s) required for the propagation of feature annotation.</text>
</comment>
<sequence>MKMKQRLLIIVGPTASGKSALAVRLARKFNGEIISADSRQVYKGLDIGTGKITKREMKGVPHHLLDVAPPKDPFSASDFKRQASGAIARIVDAGKLPIVVGGTGFYIDSLVGRIVLPDVVPNKILRARLSKKTAAQLFSMLKKRDPKRAAMLSTQSERNNKVRLIRALEVVRHQGPTLVLPRSDLGNSYNVLWIGVVPSDAQLRKNITARLHARIRKGMVAEAKHLYTGGLTYRRMHELGLEYRSLARLLQKKITRAEMEKELQSDIWRYARKQIGYWKRNKEIKWFEPKNTPKIEKAVRSWLKS</sequence>
<evidence type="ECO:0000256" key="1">
    <source>
        <dbReference type="ARBA" id="ARBA00001946"/>
    </source>
</evidence>
<comment type="catalytic activity">
    <reaction evidence="9 10 11">
        <text>adenosine(37) in tRNA + dimethylallyl diphosphate = N(6)-dimethylallyladenosine(37) in tRNA + diphosphate</text>
        <dbReference type="Rhea" id="RHEA:26482"/>
        <dbReference type="Rhea" id="RHEA-COMP:10162"/>
        <dbReference type="Rhea" id="RHEA-COMP:10375"/>
        <dbReference type="ChEBI" id="CHEBI:33019"/>
        <dbReference type="ChEBI" id="CHEBI:57623"/>
        <dbReference type="ChEBI" id="CHEBI:74411"/>
        <dbReference type="ChEBI" id="CHEBI:74415"/>
        <dbReference type="EC" id="2.5.1.75"/>
    </reaction>
</comment>
<dbReference type="Gene3D" id="1.10.20.140">
    <property type="match status" value="1"/>
</dbReference>
<dbReference type="PANTHER" id="PTHR11088">
    <property type="entry name" value="TRNA DIMETHYLALLYLTRANSFERASE"/>
    <property type="match status" value="1"/>
</dbReference>
<dbReference type="InterPro" id="IPR039657">
    <property type="entry name" value="Dimethylallyltransferase"/>
</dbReference>